<evidence type="ECO:0000313" key="2">
    <source>
        <dbReference type="EMBL" id="MDR7097852.1"/>
    </source>
</evidence>
<dbReference type="Proteomes" id="UP001267878">
    <property type="component" value="Unassembled WGS sequence"/>
</dbReference>
<protein>
    <submittedName>
        <fullName evidence="2">Thiol-disulfide isomerase/thioredoxin</fullName>
    </submittedName>
</protein>
<dbReference type="InterPro" id="IPR036249">
    <property type="entry name" value="Thioredoxin-like_sf"/>
</dbReference>
<gene>
    <name evidence="2" type="ORF">J2X04_000199</name>
</gene>
<name>A0ABU1VK59_9GAMM</name>
<evidence type="ECO:0000259" key="1">
    <source>
        <dbReference type="PROSITE" id="PS51352"/>
    </source>
</evidence>
<reference evidence="2 3" key="1">
    <citation type="submission" date="2023-07" db="EMBL/GenBank/DDBJ databases">
        <title>Sorghum-associated microbial communities from plants grown in Nebraska, USA.</title>
        <authorList>
            <person name="Schachtman D."/>
        </authorList>
    </citation>
    <scope>NUCLEOTIDE SEQUENCE [LARGE SCALE GENOMIC DNA]</scope>
    <source>
        <strain evidence="2 3">BE187</strain>
    </source>
</reference>
<dbReference type="Gene3D" id="3.40.30.10">
    <property type="entry name" value="Glutaredoxin"/>
    <property type="match status" value="1"/>
</dbReference>
<dbReference type="PANTHER" id="PTHR42852:SF13">
    <property type="entry name" value="PROTEIN DIPZ"/>
    <property type="match status" value="1"/>
</dbReference>
<keyword evidence="2" id="KW-0413">Isomerase</keyword>
<accession>A0ABU1VK59</accession>
<dbReference type="EMBL" id="JAVDVW010000001">
    <property type="protein sequence ID" value="MDR7097852.1"/>
    <property type="molecule type" value="Genomic_DNA"/>
</dbReference>
<sequence>MRYPIAFFGTSCEGSGQKPIASPQKELPLVERTMPSRQGAAGWINSEPIDANALRGKVVANDFWTYTCINWMRTAPYLRTWAKNYKDAGLVVIGVHSPEFAFEQDPERAQRFTVAMDLGFPVAIDIQHAIWRAFHNQYWPALYLVDEQGRIRHQQFGEGDYDG</sequence>
<organism evidence="2 3">
    <name type="scientific">Agrilutibacter niabensis</name>
    <dbReference type="NCBI Taxonomy" id="380628"/>
    <lineage>
        <taxon>Bacteria</taxon>
        <taxon>Pseudomonadati</taxon>
        <taxon>Pseudomonadota</taxon>
        <taxon>Gammaproteobacteria</taxon>
        <taxon>Lysobacterales</taxon>
        <taxon>Lysobacteraceae</taxon>
        <taxon>Agrilutibacter</taxon>
    </lineage>
</organism>
<evidence type="ECO:0000313" key="3">
    <source>
        <dbReference type="Proteomes" id="UP001267878"/>
    </source>
</evidence>
<dbReference type="InterPro" id="IPR000866">
    <property type="entry name" value="AhpC/TSA"/>
</dbReference>
<keyword evidence="3" id="KW-1185">Reference proteome</keyword>
<dbReference type="PROSITE" id="PS51352">
    <property type="entry name" value="THIOREDOXIN_2"/>
    <property type="match status" value="1"/>
</dbReference>
<dbReference type="GO" id="GO:0016853">
    <property type="term" value="F:isomerase activity"/>
    <property type="evidence" value="ECO:0007669"/>
    <property type="project" value="UniProtKB-KW"/>
</dbReference>
<dbReference type="RefSeq" id="WP_310051091.1">
    <property type="nucleotide sequence ID" value="NZ_JAVDVW010000001.1"/>
</dbReference>
<dbReference type="SUPFAM" id="SSF52833">
    <property type="entry name" value="Thioredoxin-like"/>
    <property type="match status" value="1"/>
</dbReference>
<dbReference type="PANTHER" id="PTHR42852">
    <property type="entry name" value="THIOL:DISULFIDE INTERCHANGE PROTEIN DSBE"/>
    <property type="match status" value="1"/>
</dbReference>
<dbReference type="InterPro" id="IPR013766">
    <property type="entry name" value="Thioredoxin_domain"/>
</dbReference>
<proteinExistence type="predicted"/>
<feature type="domain" description="Thioredoxin" evidence="1">
    <location>
        <begin position="21"/>
        <end position="163"/>
    </location>
</feature>
<dbReference type="Pfam" id="PF00578">
    <property type="entry name" value="AhpC-TSA"/>
    <property type="match status" value="1"/>
</dbReference>
<comment type="caution">
    <text evidence="2">The sequence shown here is derived from an EMBL/GenBank/DDBJ whole genome shotgun (WGS) entry which is preliminary data.</text>
</comment>
<dbReference type="InterPro" id="IPR050553">
    <property type="entry name" value="Thioredoxin_ResA/DsbE_sf"/>
</dbReference>